<evidence type="ECO:0000313" key="2">
    <source>
        <dbReference type="EMBL" id="OGI41033.1"/>
    </source>
</evidence>
<sequence length="116" mass="12955">MTYYLIKIAITTVLIVLISEISKRSTFMGAILASLPLVSVLAFIWLYHETHDLPRIGALSISIFWLVLPSLALFIALPLLLRQGLHFYLALSVSLAITVACYGLMVLALNYFGIKW</sequence>
<dbReference type="NCBIfam" id="NF006749">
    <property type="entry name" value="PRK09272.1-2"/>
    <property type="match status" value="1"/>
</dbReference>
<feature type="transmembrane region" description="Helical" evidence="1">
    <location>
        <begin position="59"/>
        <end position="81"/>
    </location>
</feature>
<gene>
    <name evidence="2" type="ORF">A2140_06970</name>
</gene>
<keyword evidence="1" id="KW-1133">Transmembrane helix</keyword>
<dbReference type="Proteomes" id="UP000178379">
    <property type="component" value="Unassembled WGS sequence"/>
</dbReference>
<feature type="transmembrane region" description="Helical" evidence="1">
    <location>
        <begin position="5"/>
        <end position="21"/>
    </location>
</feature>
<comment type="caution">
    <text evidence="2">The sequence shown here is derived from an EMBL/GenBank/DDBJ whole genome shotgun (WGS) entry which is preliminary data.</text>
</comment>
<keyword evidence="1" id="KW-0472">Membrane</keyword>
<accession>A0A1F6T7C7</accession>
<evidence type="ECO:0000256" key="1">
    <source>
        <dbReference type="SAM" id="Phobius"/>
    </source>
</evidence>
<keyword evidence="1" id="KW-0812">Transmembrane</keyword>
<evidence type="ECO:0000313" key="3">
    <source>
        <dbReference type="Proteomes" id="UP000178379"/>
    </source>
</evidence>
<proteinExistence type="predicted"/>
<protein>
    <recommendedName>
        <fullName evidence="4">DUF3147 family protein</fullName>
    </recommendedName>
</protein>
<dbReference type="AlphaFoldDB" id="A0A1F6T7C7"/>
<feature type="transmembrane region" description="Helical" evidence="1">
    <location>
        <begin position="87"/>
        <end position="112"/>
    </location>
</feature>
<reference evidence="2 3" key="1">
    <citation type="journal article" date="2016" name="Nat. Commun.">
        <title>Thousands of microbial genomes shed light on interconnected biogeochemical processes in an aquifer system.</title>
        <authorList>
            <person name="Anantharaman K."/>
            <person name="Brown C.T."/>
            <person name="Hug L.A."/>
            <person name="Sharon I."/>
            <person name="Castelle C.J."/>
            <person name="Probst A.J."/>
            <person name="Thomas B.C."/>
            <person name="Singh A."/>
            <person name="Wilkins M.J."/>
            <person name="Karaoz U."/>
            <person name="Brodie E.L."/>
            <person name="Williams K.H."/>
            <person name="Hubbard S.S."/>
            <person name="Banfield J.F."/>
        </authorList>
    </citation>
    <scope>NUCLEOTIDE SEQUENCE [LARGE SCALE GENOMIC DNA]</scope>
</reference>
<evidence type="ECO:0008006" key="4">
    <source>
        <dbReference type="Google" id="ProtNLM"/>
    </source>
</evidence>
<feature type="transmembrane region" description="Helical" evidence="1">
    <location>
        <begin position="27"/>
        <end position="47"/>
    </location>
</feature>
<organism evidence="2 3">
    <name type="scientific">Candidatus Muproteobacteria bacterium RBG_16_62_13</name>
    <dbReference type="NCBI Taxonomy" id="1817756"/>
    <lineage>
        <taxon>Bacteria</taxon>
        <taxon>Pseudomonadati</taxon>
        <taxon>Pseudomonadota</taxon>
        <taxon>Candidatus Muproteobacteria</taxon>
    </lineage>
</organism>
<dbReference type="InterPro" id="IPR058117">
    <property type="entry name" value="BV97_02767-like"/>
</dbReference>
<name>A0A1F6T7C7_9PROT</name>
<dbReference type="STRING" id="1817756.A2140_06970"/>
<dbReference type="EMBL" id="MFSQ01000042">
    <property type="protein sequence ID" value="OGI41033.1"/>
    <property type="molecule type" value="Genomic_DNA"/>
</dbReference>